<evidence type="ECO:0000313" key="1">
    <source>
        <dbReference type="EMBL" id="CAG8798612.1"/>
    </source>
</evidence>
<comment type="caution">
    <text evidence="1">The sequence shown here is derived from an EMBL/GenBank/DDBJ whole genome shotgun (WGS) entry which is preliminary data.</text>
</comment>
<dbReference type="Proteomes" id="UP000789901">
    <property type="component" value="Unassembled WGS sequence"/>
</dbReference>
<sequence length="97" mass="12015">NLEKINTNLQLEIQQAEDIWMKNSLVDLKSWWKIIKKRNSKEIENATNKKISRRIKERQRRTNLSKEYQDWQEVYEPKTTIKEEWYKGFDKEILEEE</sequence>
<dbReference type="EMBL" id="CAJVQB010022028">
    <property type="protein sequence ID" value="CAG8798612.1"/>
    <property type="molecule type" value="Genomic_DNA"/>
</dbReference>
<evidence type="ECO:0000313" key="2">
    <source>
        <dbReference type="Proteomes" id="UP000789901"/>
    </source>
</evidence>
<protein>
    <submittedName>
        <fullName evidence="1">28782_t:CDS:1</fullName>
    </submittedName>
</protein>
<keyword evidence="2" id="KW-1185">Reference proteome</keyword>
<accession>A0ABN7VTX1</accession>
<reference evidence="1 2" key="1">
    <citation type="submission" date="2021-06" db="EMBL/GenBank/DDBJ databases">
        <authorList>
            <person name="Kallberg Y."/>
            <person name="Tangrot J."/>
            <person name="Rosling A."/>
        </authorList>
    </citation>
    <scope>NUCLEOTIDE SEQUENCE [LARGE SCALE GENOMIC DNA]</scope>
    <source>
        <strain evidence="1 2">120-4 pot B 10/14</strain>
    </source>
</reference>
<organism evidence="1 2">
    <name type="scientific">Gigaspora margarita</name>
    <dbReference type="NCBI Taxonomy" id="4874"/>
    <lineage>
        <taxon>Eukaryota</taxon>
        <taxon>Fungi</taxon>
        <taxon>Fungi incertae sedis</taxon>
        <taxon>Mucoromycota</taxon>
        <taxon>Glomeromycotina</taxon>
        <taxon>Glomeromycetes</taxon>
        <taxon>Diversisporales</taxon>
        <taxon>Gigasporaceae</taxon>
        <taxon>Gigaspora</taxon>
    </lineage>
</organism>
<gene>
    <name evidence="1" type="ORF">GMARGA_LOCUS22635</name>
</gene>
<name>A0ABN7VTX1_GIGMA</name>
<proteinExistence type="predicted"/>
<feature type="non-terminal residue" evidence="1">
    <location>
        <position position="1"/>
    </location>
</feature>